<dbReference type="CDD" id="cd02068">
    <property type="entry name" value="radical_SAM_B12_BD"/>
    <property type="match status" value="1"/>
</dbReference>
<keyword evidence="2" id="KW-0489">Methyltransferase</keyword>
<dbReference type="PANTHER" id="PTHR43409">
    <property type="entry name" value="ANAEROBIC MAGNESIUM-PROTOPORPHYRIN IX MONOMETHYL ESTER CYCLASE-RELATED"/>
    <property type="match status" value="1"/>
</dbReference>
<gene>
    <name evidence="9" type="ORF">A3A16_02680</name>
</gene>
<dbReference type="InterPro" id="IPR034466">
    <property type="entry name" value="Methyltransferase_Class_B"/>
</dbReference>
<protein>
    <recommendedName>
        <fullName evidence="8">Radical SAM core domain-containing protein</fullName>
    </recommendedName>
</protein>
<dbReference type="Pfam" id="PF02310">
    <property type="entry name" value="B12-binding"/>
    <property type="match status" value="1"/>
</dbReference>
<evidence type="ECO:0000313" key="9">
    <source>
        <dbReference type="EMBL" id="OGY65328.1"/>
    </source>
</evidence>
<dbReference type="Pfam" id="PF04055">
    <property type="entry name" value="Radical_SAM"/>
    <property type="match status" value="1"/>
</dbReference>
<dbReference type="SFLD" id="SFLDG01082">
    <property type="entry name" value="B12-binding_domain_containing"/>
    <property type="match status" value="1"/>
</dbReference>
<evidence type="ECO:0000256" key="3">
    <source>
        <dbReference type="ARBA" id="ARBA00022679"/>
    </source>
</evidence>
<keyword evidence="7" id="KW-0411">Iron-sulfur</keyword>
<dbReference type="SFLD" id="SFLDS00029">
    <property type="entry name" value="Radical_SAM"/>
    <property type="match status" value="1"/>
</dbReference>
<dbReference type="Proteomes" id="UP000177942">
    <property type="component" value="Unassembled WGS sequence"/>
</dbReference>
<feature type="domain" description="Radical SAM core" evidence="8">
    <location>
        <begin position="236"/>
        <end position="495"/>
    </location>
</feature>
<dbReference type="SUPFAM" id="SSF102114">
    <property type="entry name" value="Radical SAM enzymes"/>
    <property type="match status" value="1"/>
</dbReference>
<sequence length="549" mass="62000">MDEHLPGEKKGNFVEKDLLLFTDLTSVVPKKVTLIACPWTFYNEVEFQSQQLGLGYVGAYAQKFGHQIVAFIDPMVSGGHLIKMPMQTKYQLTNRFGFSDEGIVNRIPQNTDVIGVNAPFTDSRIVLYPLTRKIKAAFPNAKLVIGGVLATTLPRQVITHSGADIVVKGEGEIAFAKILNDVPLEKIPGLVFRLPSGDIFESNLRSEQLASINSIPPPGYDFRPIEEYVKWSPRGDRADKTLSVISSRGCPFTCEFCSIPEKGQRWRPFTPERVLKEIKMAIEKWGVNHIEFEDDNFTLQEPRALKVLEYLRELRRQGCQMACSFPNGIMIDKMSKNLATLMAEAGTDIAYLPVESGDPRTLIAMDKPNADGHLQKTLEIAKYCVDAGLNVSCFFIVAYPGGEINKRKYIRPEYAPHIIERDGRFYMMGEDEESFQTTIKFCKQLRGLGVQGITPLIATPYPGTDMYDFCEKFGFLVYPDDKDVLTTVSYAAMRPGLVQINTPLCSQQRAYERWREMMDMFPTYHNVRKADESKLLSGKEIRTDNPISF</sequence>
<dbReference type="InterPro" id="IPR058240">
    <property type="entry name" value="rSAM_sf"/>
</dbReference>
<dbReference type="STRING" id="1798407.A3A16_02680"/>
<organism evidence="9 10">
    <name type="scientific">Candidatus Harrisonbacteria bacterium RIFCSPLOWO2_01_FULL_44_18</name>
    <dbReference type="NCBI Taxonomy" id="1798407"/>
    <lineage>
        <taxon>Bacteria</taxon>
        <taxon>Candidatus Harrisoniibacteriota</taxon>
    </lineage>
</organism>
<evidence type="ECO:0000259" key="8">
    <source>
        <dbReference type="PROSITE" id="PS51918"/>
    </source>
</evidence>
<dbReference type="PANTHER" id="PTHR43409:SF7">
    <property type="entry name" value="BLL1977 PROTEIN"/>
    <property type="match status" value="1"/>
</dbReference>
<dbReference type="Gene3D" id="3.80.30.20">
    <property type="entry name" value="tm_1862 like domain"/>
    <property type="match status" value="1"/>
</dbReference>
<dbReference type="InterPro" id="IPR006158">
    <property type="entry name" value="Cobalamin-bd"/>
</dbReference>
<keyword evidence="6" id="KW-0408">Iron</keyword>
<dbReference type="CDD" id="cd01335">
    <property type="entry name" value="Radical_SAM"/>
    <property type="match status" value="1"/>
</dbReference>
<evidence type="ECO:0000256" key="7">
    <source>
        <dbReference type="ARBA" id="ARBA00023014"/>
    </source>
</evidence>
<dbReference type="GO" id="GO:0003824">
    <property type="term" value="F:catalytic activity"/>
    <property type="evidence" value="ECO:0007669"/>
    <property type="project" value="InterPro"/>
</dbReference>
<dbReference type="EMBL" id="MHJJ01000011">
    <property type="protein sequence ID" value="OGY65328.1"/>
    <property type="molecule type" value="Genomic_DNA"/>
</dbReference>
<dbReference type="SFLD" id="SFLDG01123">
    <property type="entry name" value="methyltransferase_(Class_B)"/>
    <property type="match status" value="1"/>
</dbReference>
<dbReference type="Gene3D" id="3.40.50.280">
    <property type="entry name" value="Cobalamin-binding domain"/>
    <property type="match status" value="1"/>
</dbReference>
<keyword evidence="3" id="KW-0808">Transferase</keyword>
<proteinExistence type="predicted"/>
<dbReference type="GO" id="GO:0051539">
    <property type="term" value="F:4 iron, 4 sulfur cluster binding"/>
    <property type="evidence" value="ECO:0007669"/>
    <property type="project" value="UniProtKB-KW"/>
</dbReference>
<evidence type="ECO:0000256" key="6">
    <source>
        <dbReference type="ARBA" id="ARBA00023004"/>
    </source>
</evidence>
<comment type="cofactor">
    <cofactor evidence="1">
        <name>[4Fe-4S] cluster</name>
        <dbReference type="ChEBI" id="CHEBI:49883"/>
    </cofactor>
</comment>
<dbReference type="AlphaFoldDB" id="A0A1G1ZL16"/>
<evidence type="ECO:0000256" key="2">
    <source>
        <dbReference type="ARBA" id="ARBA00022603"/>
    </source>
</evidence>
<keyword evidence="5" id="KW-0479">Metal-binding</keyword>
<evidence type="ECO:0000256" key="1">
    <source>
        <dbReference type="ARBA" id="ARBA00001966"/>
    </source>
</evidence>
<keyword evidence="4" id="KW-0949">S-adenosyl-L-methionine</keyword>
<dbReference type="InterPro" id="IPR051198">
    <property type="entry name" value="BchE-like"/>
</dbReference>
<dbReference type="InterPro" id="IPR006638">
    <property type="entry name" value="Elp3/MiaA/NifB-like_rSAM"/>
</dbReference>
<dbReference type="GO" id="GO:0046872">
    <property type="term" value="F:metal ion binding"/>
    <property type="evidence" value="ECO:0007669"/>
    <property type="project" value="UniProtKB-KW"/>
</dbReference>
<dbReference type="SMART" id="SM00729">
    <property type="entry name" value="Elp3"/>
    <property type="match status" value="1"/>
</dbReference>
<dbReference type="PROSITE" id="PS51918">
    <property type="entry name" value="RADICAL_SAM"/>
    <property type="match status" value="1"/>
</dbReference>
<reference evidence="9 10" key="1">
    <citation type="journal article" date="2016" name="Nat. Commun.">
        <title>Thousands of microbial genomes shed light on interconnected biogeochemical processes in an aquifer system.</title>
        <authorList>
            <person name="Anantharaman K."/>
            <person name="Brown C.T."/>
            <person name="Hug L.A."/>
            <person name="Sharon I."/>
            <person name="Castelle C.J."/>
            <person name="Probst A.J."/>
            <person name="Thomas B.C."/>
            <person name="Singh A."/>
            <person name="Wilkins M.J."/>
            <person name="Karaoz U."/>
            <person name="Brodie E.L."/>
            <person name="Williams K.H."/>
            <person name="Hubbard S.S."/>
            <person name="Banfield J.F."/>
        </authorList>
    </citation>
    <scope>NUCLEOTIDE SEQUENCE [LARGE SCALE GENOMIC DNA]</scope>
</reference>
<evidence type="ECO:0000313" key="10">
    <source>
        <dbReference type="Proteomes" id="UP000177942"/>
    </source>
</evidence>
<evidence type="ECO:0000256" key="5">
    <source>
        <dbReference type="ARBA" id="ARBA00022723"/>
    </source>
</evidence>
<comment type="caution">
    <text evidence="9">The sequence shown here is derived from an EMBL/GenBank/DDBJ whole genome shotgun (WGS) entry which is preliminary data.</text>
</comment>
<dbReference type="InterPro" id="IPR007197">
    <property type="entry name" value="rSAM"/>
</dbReference>
<accession>A0A1G1ZL16</accession>
<dbReference type="GO" id="GO:0031419">
    <property type="term" value="F:cobalamin binding"/>
    <property type="evidence" value="ECO:0007669"/>
    <property type="project" value="InterPro"/>
</dbReference>
<name>A0A1G1ZL16_9BACT</name>
<dbReference type="InterPro" id="IPR023404">
    <property type="entry name" value="rSAM_horseshoe"/>
</dbReference>
<evidence type="ECO:0000256" key="4">
    <source>
        <dbReference type="ARBA" id="ARBA00022691"/>
    </source>
</evidence>